<name>A0AAQ3SD25_PASNO</name>
<accession>A0AAQ3SD25</accession>
<gene>
    <name evidence="3" type="ORF">U9M48_001661</name>
</gene>
<dbReference type="AlphaFoldDB" id="A0AAQ3SD25"/>
<feature type="compositionally biased region" description="Polar residues" evidence="1">
    <location>
        <begin position="94"/>
        <end position="107"/>
    </location>
</feature>
<dbReference type="Pfam" id="PF03732">
    <property type="entry name" value="Retrotrans_gag"/>
    <property type="match status" value="1"/>
</dbReference>
<dbReference type="InterPro" id="IPR005162">
    <property type="entry name" value="Retrotrans_gag_dom"/>
</dbReference>
<sequence length="312" mass="35916">MAMGDGVRSGIAPPQERRRRYRGRGSGETDGRPVPQLENLAPESEINLPPPPEPQPPNPHTPSLDQLITNQNQLIANQNQFIQAMADLLQAQKNQNLPPNPDQNYHSQDPRPGSLTQKIEGFIKLRAPIFDYTDEPIKAEDWLREIEKKLDLTTCTDAECVALTVHQLIGSASAWWDSFCKTQDDPDSITWEEFTVAFREFFVPKEMMMQKAAEFRKLKQGTMRVQEYVNLFIKMMRYAPDDTRTDEKKQYWFLQGLHPEILVLLTAGVYRSLRHMMNKAISVGKERPWYDLGDSDDDLDYNAEVQGPIRQR</sequence>
<feature type="compositionally biased region" description="Pro residues" evidence="1">
    <location>
        <begin position="48"/>
        <end position="60"/>
    </location>
</feature>
<feature type="domain" description="Retrotransposon gag" evidence="2">
    <location>
        <begin position="163"/>
        <end position="258"/>
    </location>
</feature>
<feature type="region of interest" description="Disordered" evidence="1">
    <location>
        <begin position="94"/>
        <end position="114"/>
    </location>
</feature>
<dbReference type="EMBL" id="CP144745">
    <property type="protein sequence ID" value="WVZ50408.1"/>
    <property type="molecule type" value="Genomic_DNA"/>
</dbReference>
<keyword evidence="4" id="KW-1185">Reference proteome</keyword>
<dbReference type="Proteomes" id="UP001341281">
    <property type="component" value="Chromosome 01"/>
</dbReference>
<proteinExistence type="predicted"/>
<evidence type="ECO:0000256" key="1">
    <source>
        <dbReference type="SAM" id="MobiDB-lite"/>
    </source>
</evidence>
<evidence type="ECO:0000313" key="3">
    <source>
        <dbReference type="EMBL" id="WVZ50408.1"/>
    </source>
</evidence>
<protein>
    <recommendedName>
        <fullName evidence="2">Retrotransposon gag domain-containing protein</fullName>
    </recommendedName>
</protein>
<organism evidence="3 4">
    <name type="scientific">Paspalum notatum var. saurae</name>
    <dbReference type="NCBI Taxonomy" id="547442"/>
    <lineage>
        <taxon>Eukaryota</taxon>
        <taxon>Viridiplantae</taxon>
        <taxon>Streptophyta</taxon>
        <taxon>Embryophyta</taxon>
        <taxon>Tracheophyta</taxon>
        <taxon>Spermatophyta</taxon>
        <taxon>Magnoliopsida</taxon>
        <taxon>Liliopsida</taxon>
        <taxon>Poales</taxon>
        <taxon>Poaceae</taxon>
        <taxon>PACMAD clade</taxon>
        <taxon>Panicoideae</taxon>
        <taxon>Andropogonodae</taxon>
        <taxon>Paspaleae</taxon>
        <taxon>Paspalinae</taxon>
        <taxon>Paspalum</taxon>
    </lineage>
</organism>
<evidence type="ECO:0000259" key="2">
    <source>
        <dbReference type="Pfam" id="PF03732"/>
    </source>
</evidence>
<evidence type="ECO:0000313" key="4">
    <source>
        <dbReference type="Proteomes" id="UP001341281"/>
    </source>
</evidence>
<feature type="region of interest" description="Disordered" evidence="1">
    <location>
        <begin position="1"/>
        <end position="65"/>
    </location>
</feature>
<reference evidence="3 4" key="1">
    <citation type="submission" date="2024-02" db="EMBL/GenBank/DDBJ databases">
        <title>High-quality chromosome-scale genome assembly of Pensacola bahiagrass (Paspalum notatum Flugge var. saurae).</title>
        <authorList>
            <person name="Vega J.M."/>
            <person name="Podio M."/>
            <person name="Orjuela J."/>
            <person name="Siena L.A."/>
            <person name="Pessino S.C."/>
            <person name="Combes M.C."/>
            <person name="Mariac C."/>
            <person name="Albertini E."/>
            <person name="Pupilli F."/>
            <person name="Ortiz J.P.A."/>
            <person name="Leblanc O."/>
        </authorList>
    </citation>
    <scope>NUCLEOTIDE SEQUENCE [LARGE SCALE GENOMIC DNA]</scope>
    <source>
        <strain evidence="3">R1</strain>
        <tissue evidence="3">Leaf</tissue>
    </source>
</reference>